<dbReference type="RefSeq" id="WP_345569219.1">
    <property type="nucleotide sequence ID" value="NZ_BAABDQ010000019.1"/>
</dbReference>
<organism evidence="2 3">
    <name type="scientific">Nonomuraea rosea</name>
    <dbReference type="NCBI Taxonomy" id="638574"/>
    <lineage>
        <taxon>Bacteria</taxon>
        <taxon>Bacillati</taxon>
        <taxon>Actinomycetota</taxon>
        <taxon>Actinomycetes</taxon>
        <taxon>Streptosporangiales</taxon>
        <taxon>Streptosporangiaceae</taxon>
        <taxon>Nonomuraea</taxon>
    </lineage>
</organism>
<dbReference type="Proteomes" id="UP001500630">
    <property type="component" value="Unassembled WGS sequence"/>
</dbReference>
<protein>
    <submittedName>
        <fullName evidence="2">Uncharacterized protein</fullName>
    </submittedName>
</protein>
<keyword evidence="1" id="KW-0812">Transmembrane</keyword>
<dbReference type="EMBL" id="BAABDQ010000019">
    <property type="protein sequence ID" value="GAA3581732.1"/>
    <property type="molecule type" value="Genomic_DNA"/>
</dbReference>
<name>A0ABP6YG03_9ACTN</name>
<sequence>MTDSVAEAARAIARRLAPRHGPSLITEVEVALHVRETQDRKPDQYLDPVSLASLIVSVAALGWTVYGDLRKRTTKPPTDMIIRMVRTELRHTRILTPEEDEILSITVQETITRAAEED</sequence>
<comment type="caution">
    <text evidence="2">The sequence shown here is derived from an EMBL/GenBank/DDBJ whole genome shotgun (WGS) entry which is preliminary data.</text>
</comment>
<accession>A0ABP6YG03</accession>
<evidence type="ECO:0000256" key="1">
    <source>
        <dbReference type="SAM" id="Phobius"/>
    </source>
</evidence>
<reference evidence="3" key="1">
    <citation type="journal article" date="2019" name="Int. J. Syst. Evol. Microbiol.">
        <title>The Global Catalogue of Microorganisms (GCM) 10K type strain sequencing project: providing services to taxonomists for standard genome sequencing and annotation.</title>
        <authorList>
            <consortium name="The Broad Institute Genomics Platform"/>
            <consortium name="The Broad Institute Genome Sequencing Center for Infectious Disease"/>
            <person name="Wu L."/>
            <person name="Ma J."/>
        </authorList>
    </citation>
    <scope>NUCLEOTIDE SEQUENCE [LARGE SCALE GENOMIC DNA]</scope>
    <source>
        <strain evidence="3">JCM 17326</strain>
    </source>
</reference>
<evidence type="ECO:0000313" key="3">
    <source>
        <dbReference type="Proteomes" id="UP001500630"/>
    </source>
</evidence>
<proteinExistence type="predicted"/>
<evidence type="ECO:0000313" key="2">
    <source>
        <dbReference type="EMBL" id="GAA3581732.1"/>
    </source>
</evidence>
<keyword evidence="1" id="KW-1133">Transmembrane helix</keyword>
<keyword evidence="3" id="KW-1185">Reference proteome</keyword>
<gene>
    <name evidence="2" type="ORF">GCM10022419_074150</name>
</gene>
<feature type="transmembrane region" description="Helical" evidence="1">
    <location>
        <begin position="49"/>
        <end position="66"/>
    </location>
</feature>
<keyword evidence="1" id="KW-0472">Membrane</keyword>